<gene>
    <name evidence="4" type="ORF">GDO86_003671</name>
</gene>
<dbReference type="Proteomes" id="UP000812440">
    <property type="component" value="Chromosome 2"/>
</dbReference>
<evidence type="ECO:0000313" key="5">
    <source>
        <dbReference type="Proteomes" id="UP000812440"/>
    </source>
</evidence>
<feature type="coiled-coil region" evidence="2">
    <location>
        <begin position="375"/>
        <end position="458"/>
    </location>
</feature>
<feature type="region of interest" description="Disordered" evidence="3">
    <location>
        <begin position="83"/>
        <end position="129"/>
    </location>
</feature>
<feature type="compositionally biased region" description="Basic and acidic residues" evidence="3">
    <location>
        <begin position="101"/>
        <end position="126"/>
    </location>
</feature>
<dbReference type="EMBL" id="JAACNH010000002">
    <property type="protein sequence ID" value="KAG8451558.1"/>
    <property type="molecule type" value="Genomic_DNA"/>
</dbReference>
<dbReference type="AlphaFoldDB" id="A0A8T2K4Z7"/>
<sequence>MKDQELESDTATVLPSTLPPSTTESLPSHKVCNSASKEEATSNPGTACDVSEVLSRQLEDILNTYCVDEQQEGVVDTEVTDRGLKETPRNGDPESLVQDVNGEKIEPRASEDSRAINEAERDAKRIPDKKKAKGLGKEITLLMQTLNTLSTPEEKLAALCKKYAELLEEHRTSQKQMRILQKKQTQLIQEKDQLRNEHSKAILARSKLESLCRELQRHNRTLKEEGVQRAREEEEKRKEVTSHFQVTLNDIQSQMEQHNERNAKLRQENVELADRLKKLIEQYELREEHIDKVFKHKDLQQQLVDAKLQQAQEMLKEVEERHQREKDFLLKEAVESQRMCELMKQQETHLKQQLALYTEKFEEFQNTLSKSNEVFTTFKQEMEKMTKKIKKLEKETTMYRSRWESSNKALLVMAEEKTLRDKEQEALQSKIQKLEKLCRALQTERNDLNKKVQELCKSLEAPPDPLALQEESTSCTELTEEENAGLSSSVVCGAVEDAQSSPVFPNAAAE</sequence>
<reference evidence="4" key="1">
    <citation type="thesis" date="2020" institute="ProQuest LLC" country="789 East Eisenhower Parkway, Ann Arbor, MI, USA">
        <title>Comparative Genomics and Chromosome Evolution.</title>
        <authorList>
            <person name="Mudd A.B."/>
        </authorList>
    </citation>
    <scope>NUCLEOTIDE SEQUENCE</scope>
    <source>
        <strain evidence="4">Female2</strain>
        <tissue evidence="4">Blood</tissue>
    </source>
</reference>
<feature type="coiled-coil region" evidence="2">
    <location>
        <begin position="163"/>
        <end position="328"/>
    </location>
</feature>
<keyword evidence="5" id="KW-1185">Reference proteome</keyword>
<evidence type="ECO:0000313" key="4">
    <source>
        <dbReference type="EMBL" id="KAG8451558.1"/>
    </source>
</evidence>
<dbReference type="EMBL" id="JAACNH010000002">
    <property type="protein sequence ID" value="KAG8451557.1"/>
    <property type="molecule type" value="Genomic_DNA"/>
</dbReference>
<accession>A0A8T2K4Z7</accession>
<feature type="region of interest" description="Disordered" evidence="3">
    <location>
        <begin position="1"/>
        <end position="46"/>
    </location>
</feature>
<evidence type="ECO:0008006" key="6">
    <source>
        <dbReference type="Google" id="ProtNLM"/>
    </source>
</evidence>
<evidence type="ECO:0000256" key="2">
    <source>
        <dbReference type="SAM" id="Coils"/>
    </source>
</evidence>
<evidence type="ECO:0000256" key="1">
    <source>
        <dbReference type="ARBA" id="ARBA00009550"/>
    </source>
</evidence>
<organism evidence="4 5">
    <name type="scientific">Hymenochirus boettgeri</name>
    <name type="common">Congo dwarf clawed frog</name>
    <dbReference type="NCBI Taxonomy" id="247094"/>
    <lineage>
        <taxon>Eukaryota</taxon>
        <taxon>Metazoa</taxon>
        <taxon>Chordata</taxon>
        <taxon>Craniata</taxon>
        <taxon>Vertebrata</taxon>
        <taxon>Euteleostomi</taxon>
        <taxon>Amphibia</taxon>
        <taxon>Batrachia</taxon>
        <taxon>Anura</taxon>
        <taxon>Pipoidea</taxon>
        <taxon>Pipidae</taxon>
        <taxon>Pipinae</taxon>
        <taxon>Hymenochirus</taxon>
    </lineage>
</organism>
<proteinExistence type="inferred from homology"/>
<comment type="caution">
    <text evidence="4">The sequence shown here is derived from an EMBL/GenBank/DDBJ whole genome shotgun (WGS) entry which is preliminary data.</text>
</comment>
<dbReference type="GO" id="GO:0019905">
    <property type="term" value="F:syntaxin binding"/>
    <property type="evidence" value="ECO:0007669"/>
    <property type="project" value="InterPro"/>
</dbReference>
<dbReference type="InterPro" id="IPR026183">
    <property type="entry name" value="Taxilin_fam"/>
</dbReference>
<keyword evidence="2" id="KW-0175">Coiled coil</keyword>
<feature type="compositionally biased region" description="Polar residues" evidence="3">
    <location>
        <begin position="31"/>
        <end position="45"/>
    </location>
</feature>
<feature type="compositionally biased region" description="Basic and acidic residues" evidence="3">
    <location>
        <begin position="83"/>
        <end position="92"/>
    </location>
</feature>
<feature type="compositionally biased region" description="Low complexity" evidence="3">
    <location>
        <begin position="12"/>
        <end position="28"/>
    </location>
</feature>
<protein>
    <recommendedName>
        <fullName evidence="6">Taxilin alpha</fullName>
    </recommendedName>
</protein>
<dbReference type="OrthoDB" id="425555at2759"/>
<name>A0A8T2K4Z7_9PIPI</name>
<dbReference type="PANTHER" id="PTHR16127">
    <property type="entry name" value="TAXILIN"/>
    <property type="match status" value="1"/>
</dbReference>
<evidence type="ECO:0000256" key="3">
    <source>
        <dbReference type="SAM" id="MobiDB-lite"/>
    </source>
</evidence>
<dbReference type="PANTHER" id="PTHR16127:SF12">
    <property type="entry name" value="ALPHA-TAXILIN"/>
    <property type="match status" value="1"/>
</dbReference>
<dbReference type="Pfam" id="PF09728">
    <property type="entry name" value="Taxilin"/>
    <property type="match status" value="1"/>
</dbReference>
<comment type="similarity">
    <text evidence="1">Belongs to the taxilin family.</text>
</comment>